<evidence type="ECO:0000256" key="1">
    <source>
        <dbReference type="SAM" id="MobiDB-lite"/>
    </source>
</evidence>
<feature type="region of interest" description="Disordered" evidence="1">
    <location>
        <begin position="206"/>
        <end position="394"/>
    </location>
</feature>
<feature type="compositionally biased region" description="Polar residues" evidence="1">
    <location>
        <begin position="152"/>
        <end position="168"/>
    </location>
</feature>
<evidence type="ECO:0000313" key="3">
    <source>
        <dbReference type="EMBL" id="GHC61588.1"/>
    </source>
</evidence>
<keyword evidence="4" id="KW-1185">Reference proteome</keyword>
<feature type="region of interest" description="Disordered" evidence="1">
    <location>
        <begin position="42"/>
        <end position="90"/>
    </location>
</feature>
<reference evidence="3" key="1">
    <citation type="journal article" date="2014" name="Int. J. Syst. Evol. Microbiol.">
        <title>Complete genome sequence of Corynebacterium casei LMG S-19264T (=DSM 44701T), isolated from a smear-ripened cheese.</title>
        <authorList>
            <consortium name="US DOE Joint Genome Institute (JGI-PGF)"/>
            <person name="Walter F."/>
            <person name="Albersmeier A."/>
            <person name="Kalinowski J."/>
            <person name="Ruckert C."/>
        </authorList>
    </citation>
    <scope>NUCLEOTIDE SEQUENCE</scope>
    <source>
        <strain evidence="3">KCTC 12988</strain>
    </source>
</reference>
<feature type="region of interest" description="Disordered" evidence="1">
    <location>
        <begin position="142"/>
        <end position="186"/>
    </location>
</feature>
<comment type="caution">
    <text evidence="3">The sequence shown here is derived from an EMBL/GenBank/DDBJ whole genome shotgun (WGS) entry which is preliminary data.</text>
</comment>
<keyword evidence="2" id="KW-1133">Transmembrane helix</keyword>
<evidence type="ECO:0000256" key="2">
    <source>
        <dbReference type="SAM" id="Phobius"/>
    </source>
</evidence>
<evidence type="ECO:0000313" key="4">
    <source>
        <dbReference type="Proteomes" id="UP000644507"/>
    </source>
</evidence>
<dbReference type="RefSeq" id="WP_189571901.1">
    <property type="nucleotide sequence ID" value="NZ_BMXI01000014.1"/>
</dbReference>
<name>A0A918TTB1_9BACT</name>
<proteinExistence type="predicted"/>
<organism evidence="3 4">
    <name type="scientific">Roseibacillus persicicus</name>
    <dbReference type="NCBI Taxonomy" id="454148"/>
    <lineage>
        <taxon>Bacteria</taxon>
        <taxon>Pseudomonadati</taxon>
        <taxon>Verrucomicrobiota</taxon>
        <taxon>Verrucomicrobiia</taxon>
        <taxon>Verrucomicrobiales</taxon>
        <taxon>Verrucomicrobiaceae</taxon>
        <taxon>Roseibacillus</taxon>
    </lineage>
</organism>
<protein>
    <submittedName>
        <fullName evidence="3">Uncharacterized protein</fullName>
    </submittedName>
</protein>
<gene>
    <name evidence="3" type="ORF">GCM10007100_31200</name>
</gene>
<keyword evidence="2" id="KW-0812">Transmembrane</keyword>
<keyword evidence="2" id="KW-0472">Membrane</keyword>
<dbReference type="Proteomes" id="UP000644507">
    <property type="component" value="Unassembled WGS sequence"/>
</dbReference>
<dbReference type="AlphaFoldDB" id="A0A918TTB1"/>
<feature type="region of interest" description="Disordered" evidence="1">
    <location>
        <begin position="675"/>
        <end position="745"/>
    </location>
</feature>
<dbReference type="EMBL" id="BMXI01000014">
    <property type="protein sequence ID" value="GHC61588.1"/>
    <property type="molecule type" value="Genomic_DNA"/>
</dbReference>
<feature type="compositionally biased region" description="Pro residues" evidence="1">
    <location>
        <begin position="302"/>
        <end position="313"/>
    </location>
</feature>
<feature type="compositionally biased region" description="Acidic residues" evidence="1">
    <location>
        <begin position="694"/>
        <end position="707"/>
    </location>
</feature>
<accession>A0A918TTB1</accession>
<reference evidence="3" key="2">
    <citation type="submission" date="2020-09" db="EMBL/GenBank/DDBJ databases">
        <authorList>
            <person name="Sun Q."/>
            <person name="Kim S."/>
        </authorList>
    </citation>
    <scope>NUCLEOTIDE SEQUENCE</scope>
    <source>
        <strain evidence="3">KCTC 12988</strain>
    </source>
</reference>
<feature type="transmembrane region" description="Helical" evidence="2">
    <location>
        <begin position="403"/>
        <end position="423"/>
    </location>
</feature>
<sequence>MTNASCADCGRIVAFRTHDPSEIAECRNCGTWVKRSPEMPGVAVSVKKTGPVARKTPLPPRKDQGEESTSINTRRSATKRTSETVAGRGETMTPAAVYASIRDLQKSVFDLQKGQDDLQEGQKELRNTQQEILEGQKILLERTLPVSEMPSPGTTSDASAETSPSRPATTPYPDPSESNVPEGGFYTTRFSSLKIPLIPLSLDDLGYTPNYSETGTAASIPAEERSDLTGLLEGPLPEPPAFEPEQDFATPADNPSEDDTAPAPALESNPDFAFEAPAHGSPFTIEGPPEEPFSIAEDSPSETPPPTELPPQPFGAKEYSHEPCDIDDPFAQGLDASSPGETDAAVSPFAEAPKPVDPLPSENSPEEKDKSLSQQIAAAKKGEQNSFDPAQPGLLTEPGDSRLLPALVTVCVLGAALIGYLFFFTDTFTSNSKPEPAPPLLELPAYGIPLPEDDPRIEEAKEVAEKFLKSKTVTEVQAFVRPVDSDLLSDFWEPLTAPTIERLFQGRIMEGDRVEVDLLIQDYGRKERLLPLIKVGEGPFQVDWKSYAECEDLTLLALAQGTLILDSGEVDEGSIRSWMQSGKGMDQNDLGNFQGFRLHNFTEEVVAFAVVRRDSEEFKTLTTALEQTELKHKGKPAIRAVLQVKRIEKEDLENKKPARLEILKVIATDWNANREGEDELIPESLPDVPAEAAEGTETESSPEEAPEENAGNEGQAQDELPPVPNEDAPLATTPGESPLIRITVE</sequence>